<keyword evidence="4 6" id="KW-0274">FAD</keyword>
<evidence type="ECO:0000256" key="3">
    <source>
        <dbReference type="ARBA" id="ARBA00022630"/>
    </source>
</evidence>
<dbReference type="FunFam" id="2.40.110.10:FF:000002">
    <property type="entry name" value="Acyl-CoA dehydrogenase fadE12"/>
    <property type="match status" value="1"/>
</dbReference>
<dbReference type="PANTHER" id="PTHR43884:SF12">
    <property type="entry name" value="ISOVALERYL-COA DEHYDROGENASE, MITOCHONDRIAL-RELATED"/>
    <property type="match status" value="1"/>
</dbReference>
<evidence type="ECO:0000259" key="9">
    <source>
        <dbReference type="Pfam" id="PF02771"/>
    </source>
</evidence>
<dbReference type="FunFam" id="1.20.140.10:FF:000001">
    <property type="entry name" value="Acyl-CoA dehydrogenase"/>
    <property type="match status" value="1"/>
</dbReference>
<feature type="domain" description="Acyl-CoA dehydrogenase/oxidase C-terminal" evidence="7">
    <location>
        <begin position="247"/>
        <end position="395"/>
    </location>
</feature>
<dbReference type="Gene3D" id="2.40.110.10">
    <property type="entry name" value="Butyryl-CoA Dehydrogenase, subunit A, domain 2"/>
    <property type="match status" value="1"/>
</dbReference>
<protein>
    <submittedName>
        <fullName evidence="10">Long-chain-acyl-CoA dehydrogenase</fullName>
        <ecNumber evidence="10">1.3.8.8</ecNumber>
    </submittedName>
</protein>
<dbReference type="InterPro" id="IPR036250">
    <property type="entry name" value="AcylCo_DH-like_C"/>
</dbReference>
<keyword evidence="11" id="KW-1185">Reference proteome</keyword>
<gene>
    <name evidence="10" type="ORF">FHX48_000039</name>
</gene>
<dbReference type="EC" id="1.3.8.8" evidence="10"/>
<dbReference type="Gene3D" id="1.10.540.10">
    <property type="entry name" value="Acyl-CoA dehydrogenase/oxidase, N-terminal domain"/>
    <property type="match status" value="1"/>
</dbReference>
<dbReference type="Pfam" id="PF02770">
    <property type="entry name" value="Acyl-CoA_dh_M"/>
    <property type="match status" value="1"/>
</dbReference>
<reference evidence="10 11" key="1">
    <citation type="submission" date="2020-07" db="EMBL/GenBank/DDBJ databases">
        <title>Sequencing the genomes of 1000 actinobacteria strains.</title>
        <authorList>
            <person name="Klenk H.-P."/>
        </authorList>
    </citation>
    <scope>NUCLEOTIDE SEQUENCE [LARGE SCALE GENOMIC DNA]</scope>
    <source>
        <strain evidence="10 11">DSM 27576</strain>
    </source>
</reference>
<dbReference type="InterPro" id="IPR009100">
    <property type="entry name" value="AcylCoA_DH/oxidase_NM_dom_sf"/>
</dbReference>
<dbReference type="InterPro" id="IPR006091">
    <property type="entry name" value="Acyl-CoA_Oxase/DH_mid-dom"/>
</dbReference>
<keyword evidence="5 6" id="KW-0560">Oxidoreductase</keyword>
<dbReference type="PROSITE" id="PS00072">
    <property type="entry name" value="ACYL_COA_DH_1"/>
    <property type="match status" value="1"/>
</dbReference>
<dbReference type="PIRSF" id="PIRSF016578">
    <property type="entry name" value="HsaA"/>
    <property type="match status" value="1"/>
</dbReference>
<dbReference type="InterPro" id="IPR037069">
    <property type="entry name" value="AcylCoA_DH/ox_N_sf"/>
</dbReference>
<dbReference type="EMBL" id="JACGWY010000001">
    <property type="protein sequence ID" value="MBA8814987.1"/>
    <property type="molecule type" value="Genomic_DNA"/>
</dbReference>
<dbReference type="PROSITE" id="PS00073">
    <property type="entry name" value="ACYL_COA_DH_2"/>
    <property type="match status" value="1"/>
</dbReference>
<organism evidence="10 11">
    <name type="scientific">Microbacterium halimionae</name>
    <dbReference type="NCBI Taxonomy" id="1526413"/>
    <lineage>
        <taxon>Bacteria</taxon>
        <taxon>Bacillati</taxon>
        <taxon>Actinomycetota</taxon>
        <taxon>Actinomycetes</taxon>
        <taxon>Micrococcales</taxon>
        <taxon>Microbacteriaceae</taxon>
        <taxon>Microbacterium</taxon>
    </lineage>
</organism>
<dbReference type="GO" id="GO:0004466">
    <property type="term" value="F:long-chain fatty acyl-CoA dehydrogenase activity"/>
    <property type="evidence" value="ECO:0007669"/>
    <property type="project" value="UniProtKB-EC"/>
</dbReference>
<dbReference type="AlphaFoldDB" id="A0A7W3JLD0"/>
<comment type="cofactor">
    <cofactor evidence="1 6">
        <name>FAD</name>
        <dbReference type="ChEBI" id="CHEBI:57692"/>
    </cofactor>
</comment>
<evidence type="ECO:0000256" key="2">
    <source>
        <dbReference type="ARBA" id="ARBA00009347"/>
    </source>
</evidence>
<dbReference type="Gene3D" id="1.20.140.10">
    <property type="entry name" value="Butyryl-CoA Dehydrogenase, subunit A, domain 3"/>
    <property type="match status" value="1"/>
</dbReference>
<dbReference type="InterPro" id="IPR009075">
    <property type="entry name" value="AcylCo_DH/oxidase_C"/>
</dbReference>
<dbReference type="SUPFAM" id="SSF47203">
    <property type="entry name" value="Acyl-CoA dehydrogenase C-terminal domain-like"/>
    <property type="match status" value="1"/>
</dbReference>
<evidence type="ECO:0000259" key="8">
    <source>
        <dbReference type="Pfam" id="PF02770"/>
    </source>
</evidence>
<dbReference type="PANTHER" id="PTHR43884">
    <property type="entry name" value="ACYL-COA DEHYDROGENASE"/>
    <property type="match status" value="1"/>
</dbReference>
<dbReference type="InterPro" id="IPR013786">
    <property type="entry name" value="AcylCoA_DH/ox_N"/>
</dbReference>
<feature type="domain" description="Acyl-CoA dehydrogenase/oxidase N-terminal" evidence="9">
    <location>
        <begin position="20"/>
        <end position="135"/>
    </location>
</feature>
<evidence type="ECO:0000313" key="10">
    <source>
        <dbReference type="EMBL" id="MBA8814987.1"/>
    </source>
</evidence>
<evidence type="ECO:0000313" key="11">
    <source>
        <dbReference type="Proteomes" id="UP000526083"/>
    </source>
</evidence>
<comment type="caution">
    <text evidence="10">The sequence shown here is derived from an EMBL/GenBank/DDBJ whole genome shotgun (WGS) entry which is preliminary data.</text>
</comment>
<evidence type="ECO:0000256" key="5">
    <source>
        <dbReference type="ARBA" id="ARBA00023002"/>
    </source>
</evidence>
<dbReference type="InterPro" id="IPR006089">
    <property type="entry name" value="Acyl-CoA_DH_CS"/>
</dbReference>
<proteinExistence type="inferred from homology"/>
<dbReference type="Proteomes" id="UP000526083">
    <property type="component" value="Unassembled WGS sequence"/>
</dbReference>
<dbReference type="InterPro" id="IPR046373">
    <property type="entry name" value="Acyl-CoA_Oxase/DH_mid-dom_sf"/>
</dbReference>
<name>A0A7W3JLD0_9MICO</name>
<comment type="similarity">
    <text evidence="2 6">Belongs to the acyl-CoA dehydrogenase family.</text>
</comment>
<dbReference type="GO" id="GO:0050660">
    <property type="term" value="F:flavin adenine dinucleotide binding"/>
    <property type="evidence" value="ECO:0007669"/>
    <property type="project" value="InterPro"/>
</dbReference>
<evidence type="ECO:0000256" key="4">
    <source>
        <dbReference type="ARBA" id="ARBA00022827"/>
    </source>
</evidence>
<dbReference type="Pfam" id="PF02771">
    <property type="entry name" value="Acyl-CoA_dh_N"/>
    <property type="match status" value="1"/>
</dbReference>
<sequence length="399" mass="43444">MSVARAIEKGSAVDRDIYDEDHEAFRDVVKEFIKRYVTNEKREQWDTAGEIDRATMLAAGESGLIGLSVPEEFGGAGMLQDYRFRAVVNEEVIAAGAGSLAGAFGIQDDLAVPYLAHFGTPEQQQKWLPGMATGEILGALAMTEPGAGSDLRGAKTTAKKVDGGYLVNGAKTFISSGKTADIIVTFVKSGEGNRADAFSLVVIENGMDGFEHGKKLNKMGFHGHDTAELSFVDVFVPDGNLIGGEAGHGFVQLMRNLPLERLSIGVAAAAAADAAFGWTLEYAKSREAFGQPVSDFQNTRFRLADIATTVDVLWAYNDRAMRLYSDNKLTPEEAAKVKFWSTEREWEVLDQAVQLHGGYGYITEYPIARAFLDARVHRIYGGTNEIMREIVARAVIGRK</sequence>
<evidence type="ECO:0000259" key="7">
    <source>
        <dbReference type="Pfam" id="PF00441"/>
    </source>
</evidence>
<keyword evidence="3 6" id="KW-0285">Flavoprotein</keyword>
<dbReference type="SUPFAM" id="SSF56645">
    <property type="entry name" value="Acyl-CoA dehydrogenase NM domain-like"/>
    <property type="match status" value="1"/>
</dbReference>
<feature type="domain" description="Acyl-CoA oxidase/dehydrogenase middle" evidence="8">
    <location>
        <begin position="139"/>
        <end position="234"/>
    </location>
</feature>
<evidence type="ECO:0000256" key="6">
    <source>
        <dbReference type="RuleBase" id="RU362125"/>
    </source>
</evidence>
<accession>A0A7W3JLD0</accession>
<evidence type="ECO:0000256" key="1">
    <source>
        <dbReference type="ARBA" id="ARBA00001974"/>
    </source>
</evidence>
<dbReference type="Pfam" id="PF00441">
    <property type="entry name" value="Acyl-CoA_dh_1"/>
    <property type="match status" value="1"/>
</dbReference>